<gene>
    <name evidence="1" type="ORF">RS130_15255</name>
</gene>
<dbReference type="EMBL" id="JAWDIO010000002">
    <property type="protein sequence ID" value="MDU0355075.1"/>
    <property type="molecule type" value="Genomic_DNA"/>
</dbReference>
<evidence type="ECO:0000313" key="1">
    <source>
        <dbReference type="EMBL" id="MDU0355075.1"/>
    </source>
</evidence>
<name>A0ABU3SYI4_9ALTE</name>
<evidence type="ECO:0000313" key="2">
    <source>
        <dbReference type="Proteomes" id="UP001247805"/>
    </source>
</evidence>
<accession>A0ABU3SYI4</accession>
<dbReference type="Proteomes" id="UP001247805">
    <property type="component" value="Unassembled WGS sequence"/>
</dbReference>
<dbReference type="RefSeq" id="WP_316026632.1">
    <property type="nucleotide sequence ID" value="NZ_JAWDIO010000002.1"/>
</dbReference>
<comment type="caution">
    <text evidence="1">The sequence shown here is derived from an EMBL/GenBank/DDBJ whole genome shotgun (WGS) entry which is preliminary data.</text>
</comment>
<sequence length="55" mass="6424">MQNQAEEDLLVMAAQKAVKVLLGYFFRGTNQHCFALPLNFQMTKKWRKMLAKMFG</sequence>
<protein>
    <submittedName>
        <fullName evidence="1">Uncharacterized protein</fullName>
    </submittedName>
</protein>
<keyword evidence="2" id="KW-1185">Reference proteome</keyword>
<proteinExistence type="predicted"/>
<reference evidence="1 2" key="1">
    <citation type="submission" date="2023-10" db="EMBL/GenBank/DDBJ databases">
        <title>Glaciecola aquimarina strain GGW-M5 nov., isolated from a coastal seawater.</title>
        <authorList>
            <person name="Bayburt H."/>
            <person name="Kim J.M."/>
            <person name="Choi B.J."/>
            <person name="Jeon C.O."/>
        </authorList>
    </citation>
    <scope>NUCLEOTIDE SEQUENCE [LARGE SCALE GENOMIC DNA]</scope>
    <source>
        <strain evidence="1 2">KCTC 32108</strain>
    </source>
</reference>
<organism evidence="1 2">
    <name type="scientific">Paraglaciecola aquimarina</name>
    <dbReference type="NCBI Taxonomy" id="1235557"/>
    <lineage>
        <taxon>Bacteria</taxon>
        <taxon>Pseudomonadati</taxon>
        <taxon>Pseudomonadota</taxon>
        <taxon>Gammaproteobacteria</taxon>
        <taxon>Alteromonadales</taxon>
        <taxon>Alteromonadaceae</taxon>
        <taxon>Paraglaciecola</taxon>
    </lineage>
</organism>